<sequence length="370" mass="42044">MSTTPQTNDQRYVLNMGPQHPSTHGVLRVILEMEGEYVMDPQPVLGYGHRMQEKMAESRSWPGFLPNAARMDYLAALIYNHGYVGVVERLAGIEATPRAEYIRVITSELNRLQSHLLWLGVLVLDLGAFTPIMYTFEDREKILDILEDVTGSRLTYCYMRVGGVVRDIDEKFVERTREYIKWQRSRMPMYDKLVTGNIIFRKRIEGIGEFTPDLSRRYGLTGPCLRGTGVAYDIRRAEPYSVYPELDFEIPTESAGDCMAAYLVRVREIEQSLRILEQALERLPEGAFRAKTPKKIKLPAGDASYAVESPRGELVYHLTADGSEVPYRMKIRVPSFSNLSILPEICSGMLLSDLCACMGTLDLVIPEIDR</sequence>
<keyword evidence="1" id="KW-0874">Quinone</keyword>
<evidence type="ECO:0000313" key="3">
    <source>
        <dbReference type="EMBL" id="KIH76108.1"/>
    </source>
</evidence>
<dbReference type="GO" id="GO:0051287">
    <property type="term" value="F:NAD binding"/>
    <property type="evidence" value="ECO:0007669"/>
    <property type="project" value="InterPro"/>
</dbReference>
<keyword evidence="4" id="KW-1185">Reference proteome</keyword>
<keyword evidence="1" id="KW-0830">Ubiquinone</keyword>
<dbReference type="Gene3D" id="1.10.645.10">
    <property type="entry name" value="Cytochrome-c3 Hydrogenase, chain B"/>
    <property type="match status" value="1"/>
</dbReference>
<dbReference type="GO" id="GO:0005886">
    <property type="term" value="C:plasma membrane"/>
    <property type="evidence" value="ECO:0007669"/>
    <property type="project" value="UniProtKB-SubCell"/>
</dbReference>
<evidence type="ECO:0000256" key="1">
    <source>
        <dbReference type="HAMAP-Rule" id="MF_01358"/>
    </source>
</evidence>
<dbReference type="AlphaFoldDB" id="A0A0C2EC14"/>
<comment type="caution">
    <text evidence="3">The sequence shown here is derived from an EMBL/GenBank/DDBJ whole genome shotgun (WGS) entry which is preliminary data.</text>
</comment>
<keyword evidence="1" id="KW-0472">Membrane</keyword>
<dbReference type="EMBL" id="JWJD01000005">
    <property type="protein sequence ID" value="KIH76108.1"/>
    <property type="molecule type" value="Genomic_DNA"/>
</dbReference>
<comment type="subunit">
    <text evidence="1">NDH-1 is composed of 14 different subunits. Subunits NuoB, C, D, E, F, and G constitute the peripheral sector of the complex.</text>
</comment>
<dbReference type="Pfam" id="PF00346">
    <property type="entry name" value="Complex1_49kDa"/>
    <property type="match status" value="1"/>
</dbReference>
<comment type="catalytic activity">
    <reaction evidence="1">
        <text>a quinone + NADH + 5 H(+)(in) = a quinol + NAD(+) + 4 H(+)(out)</text>
        <dbReference type="Rhea" id="RHEA:57888"/>
        <dbReference type="ChEBI" id="CHEBI:15378"/>
        <dbReference type="ChEBI" id="CHEBI:24646"/>
        <dbReference type="ChEBI" id="CHEBI:57540"/>
        <dbReference type="ChEBI" id="CHEBI:57945"/>
        <dbReference type="ChEBI" id="CHEBI:132124"/>
    </reaction>
</comment>
<reference evidence="3 4" key="1">
    <citation type="submission" date="2014-12" db="EMBL/GenBank/DDBJ databases">
        <title>Genomes of Geoalkalibacter ferrihydriticus and Geoalkalibacter subterraneus, two haloalkaliphilic metal-reducing members of the Geobacteraceae.</title>
        <authorList>
            <person name="Badalamenti J.P."/>
            <person name="Torres C.I."/>
            <person name="Krajmalnik-Brown R."/>
            <person name="Bond D.R."/>
        </authorList>
    </citation>
    <scope>NUCLEOTIDE SEQUENCE [LARGE SCALE GENOMIC DNA]</scope>
    <source>
        <strain evidence="3 4">DSM 17813</strain>
    </source>
</reference>
<proteinExistence type="inferred from homology"/>
<name>A0A0C2EC14_9BACT</name>
<accession>A0A0C2EC14</accession>
<evidence type="ECO:0000313" key="4">
    <source>
        <dbReference type="Proteomes" id="UP000035068"/>
    </source>
</evidence>
<dbReference type="PANTHER" id="PTHR11993:SF10">
    <property type="entry name" value="NADH DEHYDROGENASE [UBIQUINONE] IRON-SULFUR PROTEIN 2, MITOCHONDRIAL"/>
    <property type="match status" value="1"/>
</dbReference>
<dbReference type="InterPro" id="IPR029014">
    <property type="entry name" value="NiFe-Hase_large"/>
</dbReference>
<dbReference type="InterPro" id="IPR001135">
    <property type="entry name" value="NADH_Q_OxRdtase_suD"/>
</dbReference>
<dbReference type="SUPFAM" id="SSF56762">
    <property type="entry name" value="HydB/Nqo4-like"/>
    <property type="match status" value="1"/>
</dbReference>
<keyword evidence="1" id="KW-1278">Translocase</keyword>
<dbReference type="GO" id="GO:0050136">
    <property type="term" value="F:NADH dehydrogenase (quinone) (non-electrogenic) activity"/>
    <property type="evidence" value="ECO:0007669"/>
    <property type="project" value="UniProtKB-UniRule"/>
</dbReference>
<dbReference type="EC" id="7.1.1.-" evidence="1"/>
<organism evidence="3 4">
    <name type="scientific">Geoalkalibacter ferrihydriticus DSM 17813</name>
    <dbReference type="NCBI Taxonomy" id="1121915"/>
    <lineage>
        <taxon>Bacteria</taxon>
        <taxon>Pseudomonadati</taxon>
        <taxon>Thermodesulfobacteriota</taxon>
        <taxon>Desulfuromonadia</taxon>
        <taxon>Desulfuromonadales</taxon>
        <taxon>Geoalkalibacteraceae</taxon>
        <taxon>Geoalkalibacter</taxon>
    </lineage>
</organism>
<dbReference type="HAMAP" id="MF_01358">
    <property type="entry name" value="NDH1_NuoD"/>
    <property type="match status" value="1"/>
</dbReference>
<dbReference type="NCBIfam" id="NF004739">
    <property type="entry name" value="PRK06075.1"/>
    <property type="match status" value="1"/>
</dbReference>
<dbReference type="RefSeq" id="WP_040100066.1">
    <property type="nucleotide sequence ID" value="NZ_JWJD01000005.1"/>
</dbReference>
<feature type="domain" description="NADH-quinone oxidoreductase subunit D" evidence="2">
    <location>
        <begin position="125"/>
        <end position="295"/>
    </location>
</feature>
<gene>
    <name evidence="1" type="primary">nuoD</name>
    <name evidence="3" type="ORF">GFER_12740</name>
</gene>
<protein>
    <recommendedName>
        <fullName evidence="1">NADH-quinone oxidoreductase subunit D</fullName>
        <ecNumber evidence="1">7.1.1.-</ecNumber>
    </recommendedName>
    <alternativeName>
        <fullName evidence="1">NADH dehydrogenase I subunit D</fullName>
    </alternativeName>
    <alternativeName>
        <fullName evidence="1">NDH-1 subunit D</fullName>
    </alternativeName>
</protein>
<dbReference type="InterPro" id="IPR022885">
    <property type="entry name" value="NDH1_su_D/H"/>
</dbReference>
<keyword evidence="1" id="KW-0813">Transport</keyword>
<evidence type="ECO:0000259" key="2">
    <source>
        <dbReference type="Pfam" id="PF00346"/>
    </source>
</evidence>
<keyword evidence="3" id="KW-0560">Oxidoreductase</keyword>
<comment type="function">
    <text evidence="1">NDH-1 shuttles electrons from NADH, via FMN and iron-sulfur (Fe-S) centers, to quinones in the respiratory chain. The immediate electron acceptor for the enzyme in this species is believed to be ubiquinone. Couples the redox reaction to proton translocation (for every two electrons transferred, four hydrogen ions are translocated across the cytoplasmic membrane), and thus conserves the redox energy in a proton gradient.</text>
</comment>
<dbReference type="GO" id="GO:0048038">
    <property type="term" value="F:quinone binding"/>
    <property type="evidence" value="ECO:0007669"/>
    <property type="project" value="UniProtKB-KW"/>
</dbReference>
<comment type="subcellular location">
    <subcellularLocation>
        <location evidence="1">Cell membrane</location>
        <topology evidence="1">Peripheral membrane protein</topology>
        <orientation evidence="1">Cytoplasmic side</orientation>
    </subcellularLocation>
</comment>
<keyword evidence="1" id="KW-0520">NAD</keyword>
<dbReference type="Proteomes" id="UP000035068">
    <property type="component" value="Unassembled WGS sequence"/>
</dbReference>
<keyword evidence="1" id="KW-1003">Cell membrane</keyword>
<comment type="similarity">
    <text evidence="1">Belongs to the complex I 49 kDa subunit family.</text>
</comment>
<dbReference type="PANTHER" id="PTHR11993">
    <property type="entry name" value="NADH-UBIQUINONE OXIDOREDUCTASE 49 KDA SUBUNIT"/>
    <property type="match status" value="1"/>
</dbReference>